<name>A0A5N6UGQ7_ASPTM</name>
<reference evidence="2 3" key="1">
    <citation type="submission" date="2019-04" db="EMBL/GenBank/DDBJ databases">
        <title>Friends and foes A comparative genomics study of 23 Aspergillus species from section Flavi.</title>
        <authorList>
            <consortium name="DOE Joint Genome Institute"/>
            <person name="Kjaerbolling I."/>
            <person name="Vesth T."/>
            <person name="Frisvad J.C."/>
            <person name="Nybo J.L."/>
            <person name="Theobald S."/>
            <person name="Kildgaard S."/>
            <person name="Isbrandt T."/>
            <person name="Kuo A."/>
            <person name="Sato A."/>
            <person name="Lyhne E.K."/>
            <person name="Kogle M.E."/>
            <person name="Wiebenga A."/>
            <person name="Kun R.S."/>
            <person name="Lubbers R.J."/>
            <person name="Makela M.R."/>
            <person name="Barry K."/>
            <person name="Chovatia M."/>
            <person name="Clum A."/>
            <person name="Daum C."/>
            <person name="Haridas S."/>
            <person name="He G."/>
            <person name="LaButti K."/>
            <person name="Lipzen A."/>
            <person name="Mondo S."/>
            <person name="Riley R."/>
            <person name="Salamov A."/>
            <person name="Simmons B.A."/>
            <person name="Magnuson J.K."/>
            <person name="Henrissat B."/>
            <person name="Mortensen U.H."/>
            <person name="Larsen T.O."/>
            <person name="Devries R.P."/>
            <person name="Grigoriev I.V."/>
            <person name="Machida M."/>
            <person name="Baker S.E."/>
            <person name="Andersen M.R."/>
        </authorList>
    </citation>
    <scope>NUCLEOTIDE SEQUENCE [LARGE SCALE GENOMIC DNA]</scope>
    <source>
        <strain evidence="2 3">CBS 117626</strain>
    </source>
</reference>
<proteinExistence type="predicted"/>
<keyword evidence="1" id="KW-0812">Transmembrane</keyword>
<evidence type="ECO:0000256" key="1">
    <source>
        <dbReference type="SAM" id="Phobius"/>
    </source>
</evidence>
<keyword evidence="1" id="KW-0472">Membrane</keyword>
<gene>
    <name evidence="2" type="ORF">BDV40DRAFT_51201</name>
</gene>
<sequence>MIYTGSGRVPEWRLAGKINVALRAKNDIMLRLLLLVKSTGYGVLVSCFLLAQDDAYMKQGTGMGVCTSSRYESTVIS</sequence>
<keyword evidence="3" id="KW-1185">Reference proteome</keyword>
<evidence type="ECO:0000313" key="3">
    <source>
        <dbReference type="Proteomes" id="UP000326950"/>
    </source>
</evidence>
<dbReference type="EMBL" id="ML738726">
    <property type="protein sequence ID" value="KAE8157381.1"/>
    <property type="molecule type" value="Genomic_DNA"/>
</dbReference>
<dbReference type="AlphaFoldDB" id="A0A5N6UGQ7"/>
<accession>A0A5N6UGQ7</accession>
<feature type="transmembrane region" description="Helical" evidence="1">
    <location>
        <begin position="28"/>
        <end position="51"/>
    </location>
</feature>
<keyword evidence="1" id="KW-1133">Transmembrane helix</keyword>
<organism evidence="2 3">
    <name type="scientific">Aspergillus tamarii</name>
    <dbReference type="NCBI Taxonomy" id="41984"/>
    <lineage>
        <taxon>Eukaryota</taxon>
        <taxon>Fungi</taxon>
        <taxon>Dikarya</taxon>
        <taxon>Ascomycota</taxon>
        <taxon>Pezizomycotina</taxon>
        <taxon>Eurotiomycetes</taxon>
        <taxon>Eurotiomycetidae</taxon>
        <taxon>Eurotiales</taxon>
        <taxon>Aspergillaceae</taxon>
        <taxon>Aspergillus</taxon>
        <taxon>Aspergillus subgen. Circumdati</taxon>
    </lineage>
</organism>
<protein>
    <submittedName>
        <fullName evidence="2">Uncharacterized protein</fullName>
    </submittedName>
</protein>
<dbReference type="Proteomes" id="UP000326950">
    <property type="component" value="Unassembled WGS sequence"/>
</dbReference>
<evidence type="ECO:0000313" key="2">
    <source>
        <dbReference type="EMBL" id="KAE8157381.1"/>
    </source>
</evidence>